<organism evidence="2 3">
    <name type="scientific">Novilysobacter ciconiae</name>
    <dbReference type="NCBI Taxonomy" id="2781022"/>
    <lineage>
        <taxon>Bacteria</taxon>
        <taxon>Pseudomonadati</taxon>
        <taxon>Pseudomonadota</taxon>
        <taxon>Gammaproteobacteria</taxon>
        <taxon>Lysobacterales</taxon>
        <taxon>Lysobacteraceae</taxon>
        <taxon>Novilysobacter</taxon>
    </lineage>
</organism>
<name>A0A7S6UFR5_9GAMM</name>
<dbReference type="EMBL" id="CP063656">
    <property type="protein sequence ID" value="QOW19456.1"/>
    <property type="molecule type" value="Genomic_DNA"/>
</dbReference>
<keyword evidence="3" id="KW-1185">Reference proteome</keyword>
<feature type="domain" description="NodB homology" evidence="1">
    <location>
        <begin position="63"/>
        <end position="159"/>
    </location>
</feature>
<dbReference type="PANTHER" id="PTHR43123:SF1">
    <property type="entry name" value="POLYSACCHARIDE DEACETYLASE-RELATED"/>
    <property type="match status" value="1"/>
</dbReference>
<evidence type="ECO:0000259" key="1">
    <source>
        <dbReference type="Pfam" id="PF01522"/>
    </source>
</evidence>
<accession>A0A7S6UFR5</accession>
<dbReference type="PANTHER" id="PTHR43123">
    <property type="entry name" value="POLYSACCHARIDE DEACETYLASE-RELATED"/>
    <property type="match status" value="1"/>
</dbReference>
<sequence>MSQSTYAWPNDARLALSVVVNVEEGSEYSIGEGDRITEPVDELAVSLTKPIRNYGNESNYRYGVKEGHARIAALLDRYEVTSTYTAAALSLERAPEIAAYLHGGRHETCSHGWRWIHQFRLNEEQEREFIRKAADSIERTTGTRPVGWLSRYLHTADTRRLLQEEGFLYHMDDYSADAPFWAPVDGSDQPMVIVPYQLDTNDMKMWLAPSYLPKDWLDYAIDSFDTLYEEGASAPRMMSIGLHLRIIGRPGRIGALEKFFQYVSTKPDVWYATRRGIAEHFIAHGGQQVIAP</sequence>
<dbReference type="KEGG" id="lcic:INQ41_12745"/>
<dbReference type="GO" id="GO:0016810">
    <property type="term" value="F:hydrolase activity, acting on carbon-nitrogen (but not peptide) bonds"/>
    <property type="evidence" value="ECO:0007669"/>
    <property type="project" value="InterPro"/>
</dbReference>
<proteinExistence type="predicted"/>
<dbReference type="SUPFAM" id="SSF88713">
    <property type="entry name" value="Glycoside hydrolase/deacetylase"/>
    <property type="match status" value="1"/>
</dbReference>
<evidence type="ECO:0000313" key="2">
    <source>
        <dbReference type="EMBL" id="QOW19456.1"/>
    </source>
</evidence>
<gene>
    <name evidence="2" type="ORF">INQ41_12745</name>
</gene>
<dbReference type="RefSeq" id="WP_193985024.1">
    <property type="nucleotide sequence ID" value="NZ_CP063656.1"/>
</dbReference>
<dbReference type="Proteomes" id="UP000594059">
    <property type="component" value="Chromosome"/>
</dbReference>
<protein>
    <submittedName>
        <fullName evidence="2">Polysaccharide deacetylase family protein</fullName>
    </submittedName>
</protein>
<dbReference type="InterPro" id="IPR011330">
    <property type="entry name" value="Glyco_hydro/deAcase_b/a-brl"/>
</dbReference>
<reference evidence="2 3" key="1">
    <citation type="submission" date="2020-10" db="EMBL/GenBank/DDBJ databases">
        <title>complete genome sequencing of Lysobacter sp. H21R20.</title>
        <authorList>
            <person name="Bae J.-W."/>
            <person name="Lee S.-Y."/>
        </authorList>
    </citation>
    <scope>NUCLEOTIDE SEQUENCE [LARGE SCALE GENOMIC DNA]</scope>
    <source>
        <strain evidence="2 3">H21R20</strain>
    </source>
</reference>
<dbReference type="AlphaFoldDB" id="A0A7S6UFR5"/>
<evidence type="ECO:0000313" key="3">
    <source>
        <dbReference type="Proteomes" id="UP000594059"/>
    </source>
</evidence>
<dbReference type="GO" id="GO:0005975">
    <property type="term" value="P:carbohydrate metabolic process"/>
    <property type="evidence" value="ECO:0007669"/>
    <property type="project" value="InterPro"/>
</dbReference>
<dbReference type="Pfam" id="PF01522">
    <property type="entry name" value="Polysacc_deac_1"/>
    <property type="match status" value="1"/>
</dbReference>
<dbReference type="Gene3D" id="3.20.20.370">
    <property type="entry name" value="Glycoside hydrolase/deacetylase"/>
    <property type="match status" value="1"/>
</dbReference>
<dbReference type="InterPro" id="IPR002509">
    <property type="entry name" value="NODB_dom"/>
</dbReference>